<dbReference type="OrthoDB" id="5386682at2759"/>
<reference evidence="2" key="1">
    <citation type="journal article" date="2020" name="Stud. Mycol.">
        <title>101 Dothideomycetes genomes: a test case for predicting lifestyles and emergence of pathogens.</title>
        <authorList>
            <person name="Haridas S."/>
            <person name="Albert R."/>
            <person name="Binder M."/>
            <person name="Bloem J."/>
            <person name="Labutti K."/>
            <person name="Salamov A."/>
            <person name="Andreopoulos B."/>
            <person name="Baker S."/>
            <person name="Barry K."/>
            <person name="Bills G."/>
            <person name="Bluhm B."/>
            <person name="Cannon C."/>
            <person name="Castanera R."/>
            <person name="Culley D."/>
            <person name="Daum C."/>
            <person name="Ezra D."/>
            <person name="Gonzalez J."/>
            <person name="Henrissat B."/>
            <person name="Kuo A."/>
            <person name="Liang C."/>
            <person name="Lipzen A."/>
            <person name="Lutzoni F."/>
            <person name="Magnuson J."/>
            <person name="Mondo S."/>
            <person name="Nolan M."/>
            <person name="Ohm R."/>
            <person name="Pangilinan J."/>
            <person name="Park H.-J."/>
            <person name="Ramirez L."/>
            <person name="Alfaro M."/>
            <person name="Sun H."/>
            <person name="Tritt A."/>
            <person name="Yoshinaga Y."/>
            <person name="Zwiers L.-H."/>
            <person name="Turgeon B."/>
            <person name="Goodwin S."/>
            <person name="Spatafora J."/>
            <person name="Crous P."/>
            <person name="Grigoriev I."/>
        </authorList>
    </citation>
    <scope>NUCLEOTIDE SEQUENCE</scope>
    <source>
        <strain evidence="2">CBS 110217</strain>
    </source>
</reference>
<dbReference type="PANTHER" id="PTHR24148">
    <property type="entry name" value="ANKYRIN REPEAT DOMAIN-CONTAINING PROTEIN 39 HOMOLOG-RELATED"/>
    <property type="match status" value="1"/>
</dbReference>
<dbReference type="Pfam" id="PF06985">
    <property type="entry name" value="HET"/>
    <property type="match status" value="1"/>
</dbReference>
<organism evidence="2 3">
    <name type="scientific">Setomelanomma holmii</name>
    <dbReference type="NCBI Taxonomy" id="210430"/>
    <lineage>
        <taxon>Eukaryota</taxon>
        <taxon>Fungi</taxon>
        <taxon>Dikarya</taxon>
        <taxon>Ascomycota</taxon>
        <taxon>Pezizomycotina</taxon>
        <taxon>Dothideomycetes</taxon>
        <taxon>Pleosporomycetidae</taxon>
        <taxon>Pleosporales</taxon>
        <taxon>Pleosporineae</taxon>
        <taxon>Phaeosphaeriaceae</taxon>
        <taxon>Setomelanomma</taxon>
    </lineage>
</organism>
<evidence type="ECO:0000259" key="1">
    <source>
        <dbReference type="Pfam" id="PF06985"/>
    </source>
</evidence>
<accession>A0A9P4LJY8</accession>
<name>A0A9P4LJY8_9PLEO</name>
<dbReference type="EMBL" id="ML978197">
    <property type="protein sequence ID" value="KAF2029746.1"/>
    <property type="molecule type" value="Genomic_DNA"/>
</dbReference>
<keyword evidence="3" id="KW-1185">Reference proteome</keyword>
<evidence type="ECO:0000313" key="3">
    <source>
        <dbReference type="Proteomes" id="UP000799777"/>
    </source>
</evidence>
<dbReference type="Proteomes" id="UP000799777">
    <property type="component" value="Unassembled WGS sequence"/>
</dbReference>
<evidence type="ECO:0000313" key="2">
    <source>
        <dbReference type="EMBL" id="KAF2029746.1"/>
    </source>
</evidence>
<dbReference type="AlphaFoldDB" id="A0A9P4LJY8"/>
<comment type="caution">
    <text evidence="2">The sequence shown here is derived from an EMBL/GenBank/DDBJ whole genome shotgun (WGS) entry which is preliminary data.</text>
</comment>
<feature type="domain" description="Heterokaryon incompatibility" evidence="1">
    <location>
        <begin position="7"/>
        <end position="91"/>
    </location>
</feature>
<protein>
    <submittedName>
        <fullName evidence="2">Heterokaryon incompatibility</fullName>
    </submittedName>
</protein>
<gene>
    <name evidence="2" type="ORF">EK21DRAFT_37182</name>
</gene>
<proteinExistence type="predicted"/>
<dbReference type="InterPro" id="IPR010730">
    <property type="entry name" value="HET"/>
</dbReference>
<feature type="non-terminal residue" evidence="2">
    <location>
        <position position="1"/>
    </location>
</feature>
<sequence length="91" mass="10332">LNDAPVFNALSYAWGDAKGDKGILLDGMPFTVRRNLWTFLQQARNRLTQPPTLLWIDAICINQTEVHERNLQVGLMGQIYSKASKVFVWLG</sequence>
<dbReference type="PANTHER" id="PTHR24148:SF73">
    <property type="entry name" value="HET DOMAIN PROTEIN (AFU_ORTHOLOGUE AFUA_8G01020)"/>
    <property type="match status" value="1"/>
</dbReference>
<feature type="non-terminal residue" evidence="2">
    <location>
        <position position="91"/>
    </location>
</feature>
<dbReference type="InterPro" id="IPR052895">
    <property type="entry name" value="HetReg/Transcr_Mod"/>
</dbReference>